<dbReference type="GO" id="GO:0045259">
    <property type="term" value="C:proton-transporting ATP synthase complex"/>
    <property type="evidence" value="ECO:0007669"/>
    <property type="project" value="UniProtKB-KW"/>
</dbReference>
<comment type="similarity">
    <text evidence="2 15 16">Belongs to the ATPase B chain family.</text>
</comment>
<evidence type="ECO:0000256" key="9">
    <source>
        <dbReference type="ARBA" id="ARBA00023065"/>
    </source>
</evidence>
<sequence>MLVSTAYAATETAEHAGEHAGGGSFPPFDPGYFASQLLWLIITFGLFYLFLSRVVLPRIGSILETRRDRIAQDLNEANRLKEEGDLAIATYEKELADARSRAHGIAQKARDTAKADADAERAKVEAELSEKIGKAEAEIANVKKQAMSNVDAIAADTTSAIVEQLIGDQVSKESLDSAIKSASGQGD</sequence>
<evidence type="ECO:0000313" key="17">
    <source>
        <dbReference type="EMBL" id="MBW8640230.1"/>
    </source>
</evidence>
<evidence type="ECO:0000256" key="1">
    <source>
        <dbReference type="ARBA" id="ARBA00004377"/>
    </source>
</evidence>
<comment type="function">
    <text evidence="12 15">F(1)F(0) ATP synthase produces ATP from ADP in the presence of a proton or sodium gradient. F-type ATPases consist of two structural domains, F(1) containing the extramembraneous catalytic core and F(0) containing the membrane proton channel, linked together by a central stalk and a peripheral stalk. During catalysis, ATP synthesis in the catalytic domain of F(1) is coupled via a rotary mechanism of the central stalk subunits to proton translocation.</text>
</comment>
<comment type="subcellular location">
    <subcellularLocation>
        <location evidence="1">Cell inner membrane</location>
        <topology evidence="1">Single-pass membrane protein</topology>
    </subcellularLocation>
    <subcellularLocation>
        <location evidence="15">Cell membrane</location>
        <topology evidence="15">Single-pass membrane protein</topology>
    </subcellularLocation>
</comment>
<evidence type="ECO:0000256" key="6">
    <source>
        <dbReference type="ARBA" id="ARBA00022692"/>
    </source>
</evidence>
<protein>
    <recommendedName>
        <fullName evidence="15">ATP synthase subunit b</fullName>
    </recommendedName>
    <alternativeName>
        <fullName evidence="15">ATP synthase F(0) sector subunit b</fullName>
    </alternativeName>
    <alternativeName>
        <fullName evidence="15">ATPase subunit I</fullName>
    </alternativeName>
    <alternativeName>
        <fullName evidence="15">F-type ATPase subunit b</fullName>
        <shortName evidence="15">F-ATPase subunit b</shortName>
    </alternativeName>
</protein>
<keyword evidence="4 15" id="KW-1003">Cell membrane</keyword>
<dbReference type="CDD" id="cd06503">
    <property type="entry name" value="ATP-synt_Fo_b"/>
    <property type="match status" value="1"/>
</dbReference>
<dbReference type="InterPro" id="IPR002146">
    <property type="entry name" value="ATP_synth_b/b'su_bac/chlpt"/>
</dbReference>
<evidence type="ECO:0000256" key="10">
    <source>
        <dbReference type="ARBA" id="ARBA00023136"/>
    </source>
</evidence>
<evidence type="ECO:0000256" key="2">
    <source>
        <dbReference type="ARBA" id="ARBA00005513"/>
    </source>
</evidence>
<dbReference type="Gene3D" id="6.10.250.1580">
    <property type="match status" value="1"/>
</dbReference>
<gene>
    <name evidence="15" type="primary">atpF</name>
    <name evidence="17" type="ORF">K1W69_23755</name>
</gene>
<keyword evidence="8 15" id="KW-1133">Transmembrane helix</keyword>
<comment type="caution">
    <text evidence="17">The sequence shown here is derived from an EMBL/GenBank/DDBJ whole genome shotgun (WGS) entry which is preliminary data.</text>
</comment>
<dbReference type="Pfam" id="PF00430">
    <property type="entry name" value="ATP-synt_B"/>
    <property type="match status" value="1"/>
</dbReference>
<comment type="subunit">
    <text evidence="14 15">F-type ATPases have 2 components, F(1) - the catalytic core - and F(0) - the membrane proton channel. F(1) has five subunits: alpha(3), beta(3), gamma(1), delta(1), epsilon(1). F(0) has three main subunits: a(1), b(2) and c(10-14). The alpha and beta chains form an alternating ring which encloses part of the gamma chain. F(1) is attached to F(0) by a central stalk formed by the gamma and epsilon chains, while a peripheral stalk is formed by the delta and b chains.</text>
</comment>
<evidence type="ECO:0000256" key="15">
    <source>
        <dbReference type="HAMAP-Rule" id="MF_01398"/>
    </source>
</evidence>
<organism evidence="17 18">
    <name type="scientific">Flavimaribacter sediminis</name>
    <dbReference type="NCBI Taxonomy" id="2865987"/>
    <lineage>
        <taxon>Bacteria</taxon>
        <taxon>Pseudomonadati</taxon>
        <taxon>Pseudomonadota</taxon>
        <taxon>Alphaproteobacteria</taxon>
        <taxon>Hyphomicrobiales</taxon>
        <taxon>Rhizobiaceae</taxon>
        <taxon>Flavimaribacter</taxon>
    </lineage>
</organism>
<evidence type="ECO:0000313" key="18">
    <source>
        <dbReference type="Proteomes" id="UP001196509"/>
    </source>
</evidence>
<evidence type="ECO:0000256" key="13">
    <source>
        <dbReference type="ARBA" id="ARBA00025614"/>
    </source>
</evidence>
<evidence type="ECO:0000256" key="4">
    <source>
        <dbReference type="ARBA" id="ARBA00022475"/>
    </source>
</evidence>
<dbReference type="GO" id="GO:0005886">
    <property type="term" value="C:plasma membrane"/>
    <property type="evidence" value="ECO:0007669"/>
    <property type="project" value="UniProtKB-SubCell"/>
</dbReference>
<dbReference type="PANTHER" id="PTHR33445">
    <property type="entry name" value="ATP SYNTHASE SUBUNIT B', CHLOROPLASTIC"/>
    <property type="match status" value="1"/>
</dbReference>
<evidence type="ECO:0000256" key="8">
    <source>
        <dbReference type="ARBA" id="ARBA00022989"/>
    </source>
</evidence>
<dbReference type="NCBIfam" id="NF006612">
    <property type="entry name" value="PRK09174.1"/>
    <property type="match status" value="1"/>
</dbReference>
<keyword evidence="10 15" id="KW-0472">Membrane</keyword>
<evidence type="ECO:0000256" key="5">
    <source>
        <dbReference type="ARBA" id="ARBA00022547"/>
    </source>
</evidence>
<evidence type="ECO:0000256" key="12">
    <source>
        <dbReference type="ARBA" id="ARBA00025198"/>
    </source>
</evidence>
<keyword evidence="11 15" id="KW-0066">ATP synthesis</keyword>
<keyword evidence="3 15" id="KW-0813">Transport</keyword>
<dbReference type="GO" id="GO:0046961">
    <property type="term" value="F:proton-transporting ATPase activity, rotational mechanism"/>
    <property type="evidence" value="ECO:0007669"/>
    <property type="project" value="TreeGrafter"/>
</dbReference>
<comment type="function">
    <text evidence="13">Component of the F(0) channel, it forms part of the peripheral stalk, linking F(1) to F(0). The b'-subunit is a diverged and duplicated form of b found in plants and photosynthetic bacteria.</text>
</comment>
<reference evidence="17" key="1">
    <citation type="submission" date="2021-08" db="EMBL/GenBank/DDBJ databases">
        <title>Hoeflea bacterium WL0058 sp. nov., isolated from the sediment.</title>
        <authorList>
            <person name="Wang L."/>
            <person name="Zhang D."/>
        </authorList>
    </citation>
    <scope>NUCLEOTIDE SEQUENCE</scope>
    <source>
        <strain evidence="17">WL0058</strain>
    </source>
</reference>
<proteinExistence type="inferred from homology"/>
<dbReference type="AlphaFoldDB" id="A0AAE2ZSW5"/>
<dbReference type="EMBL" id="JAICBX010000005">
    <property type="protein sequence ID" value="MBW8640230.1"/>
    <property type="molecule type" value="Genomic_DNA"/>
</dbReference>
<dbReference type="Proteomes" id="UP001196509">
    <property type="component" value="Unassembled WGS sequence"/>
</dbReference>
<dbReference type="PANTHER" id="PTHR33445:SF1">
    <property type="entry name" value="ATP SYNTHASE SUBUNIT B"/>
    <property type="match status" value="1"/>
</dbReference>
<feature type="transmembrane region" description="Helical" evidence="15">
    <location>
        <begin position="37"/>
        <end position="56"/>
    </location>
</feature>
<dbReference type="GO" id="GO:0046933">
    <property type="term" value="F:proton-transporting ATP synthase activity, rotational mechanism"/>
    <property type="evidence" value="ECO:0007669"/>
    <property type="project" value="UniProtKB-UniRule"/>
</dbReference>
<evidence type="ECO:0000256" key="3">
    <source>
        <dbReference type="ARBA" id="ARBA00022448"/>
    </source>
</evidence>
<dbReference type="InterPro" id="IPR050059">
    <property type="entry name" value="ATP_synthase_B_chain"/>
</dbReference>
<evidence type="ECO:0000256" key="7">
    <source>
        <dbReference type="ARBA" id="ARBA00022781"/>
    </source>
</evidence>
<dbReference type="RefSeq" id="WP_220230941.1">
    <property type="nucleotide sequence ID" value="NZ_JAICBX010000005.1"/>
</dbReference>
<keyword evidence="18" id="KW-1185">Reference proteome</keyword>
<keyword evidence="6 15" id="KW-0812">Transmembrane</keyword>
<keyword evidence="5 15" id="KW-0138">CF(0)</keyword>
<dbReference type="HAMAP" id="MF_01398">
    <property type="entry name" value="ATP_synth_b_bprime"/>
    <property type="match status" value="1"/>
</dbReference>
<name>A0AAE2ZSW5_9HYPH</name>
<keyword evidence="9 15" id="KW-0406">Ion transport</keyword>
<evidence type="ECO:0000256" key="14">
    <source>
        <dbReference type="ARBA" id="ARBA00025830"/>
    </source>
</evidence>
<evidence type="ECO:0000256" key="11">
    <source>
        <dbReference type="ARBA" id="ARBA00023310"/>
    </source>
</evidence>
<keyword evidence="7 15" id="KW-0375">Hydrogen ion transport</keyword>
<evidence type="ECO:0000256" key="16">
    <source>
        <dbReference type="RuleBase" id="RU003848"/>
    </source>
</evidence>
<accession>A0AAE2ZSW5</accession>